<dbReference type="InterPro" id="IPR020845">
    <property type="entry name" value="AMP-binding_CS"/>
</dbReference>
<dbReference type="InterPro" id="IPR023213">
    <property type="entry name" value="CAT-like_dom_sf"/>
</dbReference>
<evidence type="ECO:0000256" key="1">
    <source>
        <dbReference type="ARBA" id="ARBA00006432"/>
    </source>
</evidence>
<dbReference type="PROSITE" id="PS00455">
    <property type="entry name" value="AMP_BINDING"/>
    <property type="match status" value="1"/>
</dbReference>
<feature type="domain" description="AMP-dependent synthetase/ligase" evidence="5">
    <location>
        <begin position="39"/>
        <end position="404"/>
    </location>
</feature>
<dbReference type="Gene3D" id="3.30.300.30">
    <property type="match status" value="1"/>
</dbReference>
<dbReference type="Gene3D" id="3.30.559.30">
    <property type="entry name" value="Nonribosomal peptide synthetase, condensation domain"/>
    <property type="match status" value="1"/>
</dbReference>
<evidence type="ECO:0000256" key="2">
    <source>
        <dbReference type="ARBA" id="ARBA00022450"/>
    </source>
</evidence>
<evidence type="ECO:0000313" key="7">
    <source>
        <dbReference type="EMBL" id="KAJ6439818.1"/>
    </source>
</evidence>
<dbReference type="PANTHER" id="PTHR43201">
    <property type="entry name" value="ACYL-COA SYNTHETASE"/>
    <property type="match status" value="1"/>
</dbReference>
<dbReference type="InterPro" id="IPR045851">
    <property type="entry name" value="AMP-bd_C_sf"/>
</dbReference>
<dbReference type="SUPFAM" id="SSF56801">
    <property type="entry name" value="Acetyl-CoA synthetase-like"/>
    <property type="match status" value="1"/>
</dbReference>
<evidence type="ECO:0000259" key="5">
    <source>
        <dbReference type="Pfam" id="PF00501"/>
    </source>
</evidence>
<feature type="domain" description="AMP-binding enzyme C-terminal" evidence="6">
    <location>
        <begin position="457"/>
        <end position="519"/>
    </location>
</feature>
<protein>
    <submittedName>
        <fullName evidence="7">AMP-binding enzyme family protein</fullName>
    </submittedName>
</protein>
<keyword evidence="3" id="KW-0597">Phosphoprotein</keyword>
<dbReference type="GO" id="GO:0006631">
    <property type="term" value="P:fatty acid metabolic process"/>
    <property type="evidence" value="ECO:0007669"/>
    <property type="project" value="TreeGrafter"/>
</dbReference>
<dbReference type="AlphaFoldDB" id="A0AB34FLN5"/>
<evidence type="ECO:0000313" key="8">
    <source>
        <dbReference type="Proteomes" id="UP001163105"/>
    </source>
</evidence>
<sequence>MALRAKDEQATGSRAEVYGSSIADLEQTLWDLLCTSSTRFPERTALVSQWQFTDPNGIIAPCRYPDDGPCLRWTFATLHKLAGNLAKYLTIFGCQPGMYMAAIFWNSAEWALFLWAAAKIGMVYIPIDGRDGENVKAILSALDANVLVVQDADVHGWVRYNGKPWKDCQAEPVLPSTGGLENGRSRLRRGNDDALIIFTSGTTGVPKGCVHTNRNLVAQTYDFDPNPPGHVDKWAVHTPVSHIFAINNALRAWRTGSTVVFPSKVFDIGATVSALVQEQCTVISATPTLLRALLAYKDFPGPADLNLSMVTLGGTNISVEDINLCLQGLGAEYAVQAYGMSEGAPLISWQRRDPARMCGDHPGVGKTLPGAHVRICAYGTQNVLRRGEVGELHVGGPSLISRYLDEADNKSFYTDGCGTWLVTGDRAMMNEDGVVYLFGRYKDLIIRGGENIDPTTIESALAESCGVQAYVVGIPDETAGQLIAAVVTLPKETSKSTVVQMSGRLGPKFIIDHVYTLEDIGLLSLPVTCLGKVQKSLLRDAIVEFRSKDAERERMGSTERAQEARGYCNALQTLWEGLTGDKPRKDDRLPYFSDSITLLRYCDAALRKTGKRLYLQDLATHDTIRKQARLLVQRSAADSSNLLKHSHNLERRPLWEDREEPLPTDPLIRALPKQGDSASFRTRARWKASSDYIASIGLEGVDLIEDIIPIRDSLQCTVVGQRLQSFNVRVVFRVSSASPSKIRQALEAGLREHPILRAVACSTPNGRTFHVVVRVHSELFGRQIRERLADSELHAREMCSNDDVSSHAPDLMFSAEIIPNKMNNICLLAMTYSHSVMDAMFLFCWHQELAHSISGHGHRQTSLMTTPYAWFVDLHSEYEGSAAAQMDVRFHVKRLRGISRLESALWPPRRAPGWMVSSDEGTPHAEARRNIRDEIWNGTWDERKNEFRYPQRSRVAVLPGLPALRDMLGVEPAVFARCAVVLFNIVQTRSRFAVYTSWEGGRSWPFVPDWMQSCLPPPESVDGPTVERVLNMVEASPDETMRQFFANMVRDYEQTIRHQHAPWGAVLKGLDEERFHAMDAACRQSFVWDASLGLLWRREHLTDKNAVLQPVSRHDWADFGFCWNMFNVDRDRMFFVASWDTAQMNVDEVDRHCGAMESVMRYLADEAHWDRPVSSIIGFVESDVLDTAGRMDAAYPA</sequence>
<dbReference type="Pfam" id="PF00501">
    <property type="entry name" value="AMP-binding"/>
    <property type="match status" value="1"/>
</dbReference>
<gene>
    <name evidence="7" type="ORF">O9K51_07709</name>
</gene>
<dbReference type="PANTHER" id="PTHR43201:SF5">
    <property type="entry name" value="MEDIUM-CHAIN ACYL-COA LIGASE ACSF2, MITOCHONDRIAL"/>
    <property type="match status" value="1"/>
</dbReference>
<evidence type="ECO:0000259" key="6">
    <source>
        <dbReference type="Pfam" id="PF13193"/>
    </source>
</evidence>
<dbReference type="Gene3D" id="3.30.559.10">
    <property type="entry name" value="Chloramphenicol acetyltransferase-like domain"/>
    <property type="match status" value="1"/>
</dbReference>
<dbReference type="InterPro" id="IPR000873">
    <property type="entry name" value="AMP-dep_synth/lig_dom"/>
</dbReference>
<dbReference type="InterPro" id="IPR042099">
    <property type="entry name" value="ANL_N_sf"/>
</dbReference>
<keyword evidence="8" id="KW-1185">Reference proteome</keyword>
<reference evidence="7" key="1">
    <citation type="submission" date="2023-01" db="EMBL/GenBank/DDBJ databases">
        <title>The growth and conidiation of Purpureocillium lavendulum are regulated by nitrogen source and histone H3K14 acetylation.</title>
        <authorList>
            <person name="Tang P."/>
            <person name="Han J."/>
            <person name="Zhang C."/>
            <person name="Tang P."/>
            <person name="Qi F."/>
            <person name="Zhang K."/>
            <person name="Liang L."/>
        </authorList>
    </citation>
    <scope>NUCLEOTIDE SEQUENCE</scope>
    <source>
        <strain evidence="7">YMF1.00683</strain>
    </source>
</reference>
<comment type="similarity">
    <text evidence="1">Belongs to the ATP-dependent AMP-binding enzyme family.</text>
</comment>
<dbReference type="Proteomes" id="UP001163105">
    <property type="component" value="Unassembled WGS sequence"/>
</dbReference>
<keyword evidence="2" id="KW-0596">Phosphopantetheine</keyword>
<name>A0AB34FLN5_9HYPO</name>
<dbReference type="EMBL" id="JAQHRD010000006">
    <property type="protein sequence ID" value="KAJ6439818.1"/>
    <property type="molecule type" value="Genomic_DNA"/>
</dbReference>
<dbReference type="SUPFAM" id="SSF52777">
    <property type="entry name" value="CoA-dependent acyltransferases"/>
    <property type="match status" value="2"/>
</dbReference>
<keyword evidence="4" id="KW-0436">Ligase</keyword>
<comment type="caution">
    <text evidence="7">The sequence shown here is derived from an EMBL/GenBank/DDBJ whole genome shotgun (WGS) entry which is preliminary data.</text>
</comment>
<dbReference type="GO" id="GO:0031956">
    <property type="term" value="F:medium-chain fatty acid-CoA ligase activity"/>
    <property type="evidence" value="ECO:0007669"/>
    <property type="project" value="TreeGrafter"/>
</dbReference>
<dbReference type="CDD" id="cd04433">
    <property type="entry name" value="AFD_class_I"/>
    <property type="match status" value="1"/>
</dbReference>
<evidence type="ECO:0000256" key="4">
    <source>
        <dbReference type="ARBA" id="ARBA00022598"/>
    </source>
</evidence>
<organism evidence="7 8">
    <name type="scientific">Purpureocillium lavendulum</name>
    <dbReference type="NCBI Taxonomy" id="1247861"/>
    <lineage>
        <taxon>Eukaryota</taxon>
        <taxon>Fungi</taxon>
        <taxon>Dikarya</taxon>
        <taxon>Ascomycota</taxon>
        <taxon>Pezizomycotina</taxon>
        <taxon>Sordariomycetes</taxon>
        <taxon>Hypocreomycetidae</taxon>
        <taxon>Hypocreales</taxon>
        <taxon>Ophiocordycipitaceae</taxon>
        <taxon>Purpureocillium</taxon>
    </lineage>
</organism>
<proteinExistence type="inferred from homology"/>
<dbReference type="InterPro" id="IPR025110">
    <property type="entry name" value="AMP-bd_C"/>
</dbReference>
<dbReference type="Pfam" id="PF13193">
    <property type="entry name" value="AMP-binding_C"/>
    <property type="match status" value="1"/>
</dbReference>
<dbReference type="Gene3D" id="3.40.50.12780">
    <property type="entry name" value="N-terminal domain of ligase-like"/>
    <property type="match status" value="1"/>
</dbReference>
<evidence type="ECO:0000256" key="3">
    <source>
        <dbReference type="ARBA" id="ARBA00022553"/>
    </source>
</evidence>
<accession>A0AB34FLN5</accession>